<dbReference type="InParanoid" id="A0A4R5CLF5"/>
<keyword evidence="3" id="KW-1185">Reference proteome</keyword>
<organism evidence="2 3">
    <name type="scientific">Jiangella asiatica</name>
    <dbReference type="NCBI Taxonomy" id="2530372"/>
    <lineage>
        <taxon>Bacteria</taxon>
        <taxon>Bacillati</taxon>
        <taxon>Actinomycetota</taxon>
        <taxon>Actinomycetes</taxon>
        <taxon>Jiangellales</taxon>
        <taxon>Jiangellaceae</taxon>
        <taxon>Jiangella</taxon>
    </lineage>
</organism>
<proteinExistence type="predicted"/>
<reference evidence="2 3" key="1">
    <citation type="submission" date="2019-03" db="EMBL/GenBank/DDBJ databases">
        <title>Draft genome sequences of novel Actinobacteria.</title>
        <authorList>
            <person name="Sahin N."/>
            <person name="Ay H."/>
            <person name="Saygin H."/>
        </authorList>
    </citation>
    <scope>NUCLEOTIDE SEQUENCE [LARGE SCALE GENOMIC DNA]</scope>
    <source>
        <strain evidence="2 3">5K138</strain>
    </source>
</reference>
<evidence type="ECO:0000259" key="1">
    <source>
        <dbReference type="Pfam" id="PF07811"/>
    </source>
</evidence>
<sequence length="109" mass="11600">MFFIIFVIVQFTLTWHGNQIAAAAAREAAREARIGGGTPAALAAAEARGREYAEAVGNGHLIEIEVDAVTIGDNVRVTVSGRATELIEDLAPRVSQTIEGPIEQFVPDL</sequence>
<dbReference type="OrthoDB" id="5187619at2"/>
<evidence type="ECO:0000313" key="3">
    <source>
        <dbReference type="Proteomes" id="UP000294739"/>
    </source>
</evidence>
<name>A0A4R5CLF5_9ACTN</name>
<gene>
    <name evidence="2" type="ORF">E1269_26710</name>
</gene>
<dbReference type="Proteomes" id="UP000294739">
    <property type="component" value="Unassembled WGS sequence"/>
</dbReference>
<accession>A0A4R5CLF5</accession>
<dbReference type="Pfam" id="PF07811">
    <property type="entry name" value="TadE"/>
    <property type="match status" value="1"/>
</dbReference>
<dbReference type="AlphaFoldDB" id="A0A4R5CLF5"/>
<protein>
    <submittedName>
        <fullName evidence="2">Pilus assembly protein</fullName>
    </submittedName>
</protein>
<dbReference type="EMBL" id="SMKZ01000056">
    <property type="protein sequence ID" value="TDE00050.1"/>
    <property type="molecule type" value="Genomic_DNA"/>
</dbReference>
<comment type="caution">
    <text evidence="2">The sequence shown here is derived from an EMBL/GenBank/DDBJ whole genome shotgun (WGS) entry which is preliminary data.</text>
</comment>
<feature type="domain" description="TadE-like" evidence="1">
    <location>
        <begin position="1"/>
        <end position="30"/>
    </location>
</feature>
<evidence type="ECO:0000313" key="2">
    <source>
        <dbReference type="EMBL" id="TDE00050.1"/>
    </source>
</evidence>
<dbReference type="InterPro" id="IPR012495">
    <property type="entry name" value="TadE-like_dom"/>
</dbReference>